<comment type="caution">
    <text evidence="8">The sequence shown here is derived from an EMBL/GenBank/DDBJ whole genome shotgun (WGS) entry which is preliminary data.</text>
</comment>
<dbReference type="PANTHER" id="PTHR47371">
    <property type="entry name" value="LIPOTEICHOIC ACID SYNTHASE"/>
    <property type="match status" value="1"/>
</dbReference>
<dbReference type="SUPFAM" id="SSF53649">
    <property type="entry name" value="Alkaline phosphatase-like"/>
    <property type="match status" value="1"/>
</dbReference>
<dbReference type="AlphaFoldDB" id="A0A3N4MSM5"/>
<dbReference type="Pfam" id="PF00884">
    <property type="entry name" value="Sulfatase"/>
    <property type="match status" value="1"/>
</dbReference>
<dbReference type="Gene3D" id="3.40.720.10">
    <property type="entry name" value="Alkaline Phosphatase, subunit A"/>
    <property type="match status" value="1"/>
</dbReference>
<proteinExistence type="predicted"/>
<sequence>MANDITFNKTFSRWAAYRSGLKLTFVFWLSLILAFSLERFLMLNHFVSENITQQYRDDITSLFLKGLLFDIKASSLLSAIAFLLLLISLIHPILARVYQKIHKKLLTLLFIISIAFALGNWFYFSVYEKQFDVFVFGLFDEDTNAVVKTIWSDYPVISGSLALLVLGGLFAWLLNKLPHPNQQAAAPVWLWVAGIVLPLLALTLGIRGSVGKFPLRQTAMQVSAAPQLNKLVPNALISLDWARKEYRNSSRFKPVSNADGSRIISQLLETEATADLQQLVKTTPANPAVAQKKPNVVLAVMESMSSHLLDFDNVERNLLGRLKPHWQSDWVYKKFISEGDGTSDTLHRLFVRSPRLDLSQSIAKNKTFISNMFKPYADAGYHIVYLTAGNGGWRDFDTFLRHLGVGEIIDENGLKDRFPEAKSSTWGIPDEYMFRYAEELLQKAEQQKQPVFIMMLSVTNHPPYRLPDTQQSIDFRLTESEAGRLKALAKGKELNEIFNTFRYSNDQLGSFIGNVKQTTSDTIIAATGDHNMRAIGYPEADEVALGHGVPFYLYVPEKYRHQAVYQPERAGSHKDVLPTLYHLSLSETSYYDTGCNLTAPQADSPWCGYGYNKEVLITENGFYHLHNQKFHPWSKTQGDLHADAPTQPNEHDLKHIKKGSVYTEFLEWQINRIVTAQ</sequence>
<evidence type="ECO:0000313" key="8">
    <source>
        <dbReference type="EMBL" id="RPD86238.1"/>
    </source>
</evidence>
<dbReference type="GO" id="GO:0005886">
    <property type="term" value="C:plasma membrane"/>
    <property type="evidence" value="ECO:0007669"/>
    <property type="project" value="UniProtKB-SubCell"/>
</dbReference>
<evidence type="ECO:0000313" key="9">
    <source>
        <dbReference type="Proteomes" id="UP000272412"/>
    </source>
</evidence>
<protein>
    <submittedName>
        <fullName evidence="8">LTA synthase family protein</fullName>
    </submittedName>
</protein>
<organism evidence="8 9">
    <name type="scientific">Neisseria weixii</name>
    <dbReference type="NCBI Taxonomy" id="1853276"/>
    <lineage>
        <taxon>Bacteria</taxon>
        <taxon>Pseudomonadati</taxon>
        <taxon>Pseudomonadota</taxon>
        <taxon>Betaproteobacteria</taxon>
        <taxon>Neisseriales</taxon>
        <taxon>Neisseriaceae</taxon>
        <taxon>Neisseria</taxon>
    </lineage>
</organism>
<evidence type="ECO:0000256" key="4">
    <source>
        <dbReference type="ARBA" id="ARBA00022989"/>
    </source>
</evidence>
<keyword evidence="3 6" id="KW-0812">Transmembrane</keyword>
<feature type="transmembrane region" description="Helical" evidence="6">
    <location>
        <begin position="73"/>
        <end position="94"/>
    </location>
</feature>
<comment type="subcellular location">
    <subcellularLocation>
        <location evidence="1">Cell membrane</location>
        <topology evidence="1">Multi-pass membrane protein</topology>
    </subcellularLocation>
</comment>
<dbReference type="Proteomes" id="UP000272412">
    <property type="component" value="Unassembled WGS sequence"/>
</dbReference>
<dbReference type="PANTHER" id="PTHR47371:SF3">
    <property type="entry name" value="PHOSPHOGLYCEROL TRANSFERASE I"/>
    <property type="match status" value="1"/>
</dbReference>
<dbReference type="OrthoDB" id="9760224at2"/>
<dbReference type="EMBL" id="RPFL01000020">
    <property type="protein sequence ID" value="RPD86238.1"/>
    <property type="molecule type" value="Genomic_DNA"/>
</dbReference>
<name>A0A3N4MSM5_9NEIS</name>
<evidence type="ECO:0000259" key="7">
    <source>
        <dbReference type="Pfam" id="PF00884"/>
    </source>
</evidence>
<evidence type="ECO:0000256" key="6">
    <source>
        <dbReference type="SAM" id="Phobius"/>
    </source>
</evidence>
<dbReference type="CDD" id="cd16015">
    <property type="entry name" value="LTA_synthase"/>
    <property type="match status" value="1"/>
</dbReference>
<feature type="transmembrane region" description="Helical" evidence="6">
    <location>
        <begin position="186"/>
        <end position="206"/>
    </location>
</feature>
<evidence type="ECO:0000256" key="3">
    <source>
        <dbReference type="ARBA" id="ARBA00022692"/>
    </source>
</evidence>
<feature type="domain" description="Sulfatase N-terminal" evidence="7">
    <location>
        <begin position="294"/>
        <end position="583"/>
    </location>
</feature>
<keyword evidence="4 6" id="KW-1133">Transmembrane helix</keyword>
<keyword evidence="9" id="KW-1185">Reference proteome</keyword>
<keyword evidence="5 6" id="KW-0472">Membrane</keyword>
<dbReference type="InterPro" id="IPR000917">
    <property type="entry name" value="Sulfatase_N"/>
</dbReference>
<feature type="transmembrane region" description="Helical" evidence="6">
    <location>
        <begin position="20"/>
        <end position="37"/>
    </location>
</feature>
<feature type="transmembrane region" description="Helical" evidence="6">
    <location>
        <begin position="154"/>
        <end position="174"/>
    </location>
</feature>
<reference evidence="8 9" key="1">
    <citation type="submission" date="2018-11" db="EMBL/GenBank/DDBJ databases">
        <title>Neisseria weixii sp. nov. isolated from the rectal contents of plateau pika (Ochotona cruzoniae).</title>
        <authorList>
            <person name="Zhang G."/>
        </authorList>
    </citation>
    <scope>NUCLEOTIDE SEQUENCE [LARGE SCALE GENOMIC DNA]</scope>
    <source>
        <strain evidence="8 9">10009</strain>
    </source>
</reference>
<feature type="transmembrane region" description="Helical" evidence="6">
    <location>
        <begin position="106"/>
        <end position="124"/>
    </location>
</feature>
<accession>A0A3N4MSM5</accession>
<evidence type="ECO:0000256" key="5">
    <source>
        <dbReference type="ARBA" id="ARBA00023136"/>
    </source>
</evidence>
<gene>
    <name evidence="8" type="ORF">EGK74_08345</name>
</gene>
<dbReference type="InterPro" id="IPR050448">
    <property type="entry name" value="OpgB/LTA_synthase_biosynth"/>
</dbReference>
<evidence type="ECO:0000256" key="1">
    <source>
        <dbReference type="ARBA" id="ARBA00004651"/>
    </source>
</evidence>
<dbReference type="InterPro" id="IPR017850">
    <property type="entry name" value="Alkaline_phosphatase_core_sf"/>
</dbReference>
<keyword evidence="2" id="KW-1003">Cell membrane</keyword>
<evidence type="ECO:0000256" key="2">
    <source>
        <dbReference type="ARBA" id="ARBA00022475"/>
    </source>
</evidence>